<accession>A0A2D0N8J6</accession>
<reference evidence="4 5" key="1">
    <citation type="submission" date="2017-10" db="EMBL/GenBank/DDBJ databases">
        <title>The draft genome sequence of Lewinella nigricans NBRC 102662.</title>
        <authorList>
            <person name="Wang K."/>
        </authorList>
    </citation>
    <scope>NUCLEOTIDE SEQUENCE [LARGE SCALE GENOMIC DNA]</scope>
    <source>
        <strain evidence="4 5">NBRC 102662</strain>
    </source>
</reference>
<dbReference type="RefSeq" id="WP_099151775.1">
    <property type="nucleotide sequence ID" value="NZ_PDUD01000024.1"/>
</dbReference>
<name>A0A2D0N8J6_FLAN2</name>
<dbReference type="Proteomes" id="UP000223913">
    <property type="component" value="Unassembled WGS sequence"/>
</dbReference>
<evidence type="ECO:0000259" key="3">
    <source>
        <dbReference type="PROSITE" id="PS51688"/>
    </source>
</evidence>
<organism evidence="4 5">
    <name type="scientific">Flavilitoribacter nigricans (strain ATCC 23147 / DSM 23189 / NBRC 102662 / NCIMB 1420 / SS-2)</name>
    <name type="common">Lewinella nigricans</name>
    <dbReference type="NCBI Taxonomy" id="1122177"/>
    <lineage>
        <taxon>Bacteria</taxon>
        <taxon>Pseudomonadati</taxon>
        <taxon>Bacteroidota</taxon>
        <taxon>Saprospiria</taxon>
        <taxon>Saprospirales</taxon>
        <taxon>Lewinellaceae</taxon>
        <taxon>Flavilitoribacter</taxon>
    </lineage>
</organism>
<feature type="chain" id="PRO_5012948815" description="Peptidase S74 domain-containing protein" evidence="2">
    <location>
        <begin position="25"/>
        <end position="582"/>
    </location>
</feature>
<evidence type="ECO:0000256" key="1">
    <source>
        <dbReference type="SAM" id="Coils"/>
    </source>
</evidence>
<proteinExistence type="predicted"/>
<gene>
    <name evidence="4" type="ORF">CRP01_19570</name>
</gene>
<dbReference type="AlphaFoldDB" id="A0A2D0N8J6"/>
<feature type="domain" description="Peptidase S74" evidence="3">
    <location>
        <begin position="471"/>
        <end position="562"/>
    </location>
</feature>
<dbReference type="PROSITE" id="PS51257">
    <property type="entry name" value="PROKAR_LIPOPROTEIN"/>
    <property type="match status" value="1"/>
</dbReference>
<feature type="coiled-coil region" evidence="1">
    <location>
        <begin position="548"/>
        <end position="582"/>
    </location>
</feature>
<feature type="signal peptide" evidence="2">
    <location>
        <begin position="1"/>
        <end position="24"/>
    </location>
</feature>
<dbReference type="OrthoDB" id="1488700at2"/>
<evidence type="ECO:0000313" key="4">
    <source>
        <dbReference type="EMBL" id="PHN04716.1"/>
    </source>
</evidence>
<dbReference type="Pfam" id="PF13884">
    <property type="entry name" value="Peptidase_S74"/>
    <property type="match status" value="1"/>
</dbReference>
<dbReference type="PROSITE" id="PS51688">
    <property type="entry name" value="ICA"/>
    <property type="match status" value="1"/>
</dbReference>
<evidence type="ECO:0000313" key="5">
    <source>
        <dbReference type="Proteomes" id="UP000223913"/>
    </source>
</evidence>
<sequence length="582" mass="61675">MKAKIFTKVLLLFVFALSCVQLFAQPATGINYQAVARNSSGNPISEQAIQVRLSILNGASAQVYEEEHAVNTSSTGLFTLIIGDGTPNTGDFNNINWSGEGHQLQVEINIGSGYVDMGTLPFLSVPYALYARESGNSFSLPYDGSIAAEGTTALRIANTNSGNGLALAAIQGAGSSVGGQSRAAIWGSAATGHGIVGYTSGDGAYAGVWGRTNNVNGFGIHGNAGNGGIGGYFEALGSSPGRALITGNGRVGIGTDNPEQLLHVEGDLFINSSQGGFMLGYPNNGNQWRMSTINAGEDLQFFSKAGGSMTNNRRMIIKQNGAVGIGNTTSPNGKLEVAHNSNISSAQITLTESENDYARLSFRNTAIDDKFWTIAAVNAASTANERLNFFHNETGDILTVRGNGNIGLMEFNPTARLHLSQGGQTVGTGLRFDDGINQDWDITHGFGLRLHYGGDLRGFFNASTGAYSQSSDGRLKSDIQKMASVLPQVKKLQPLSYRYKSAAPNTTTIGFIAQEVAPVFPELVDYSEADDLYGINYAGFSVVAIKAIQEQQAVIESQQATIDDLNKRLELLEKAMANLGNK</sequence>
<dbReference type="EMBL" id="PDUD01000024">
    <property type="protein sequence ID" value="PHN04716.1"/>
    <property type="molecule type" value="Genomic_DNA"/>
</dbReference>
<keyword evidence="1" id="KW-0175">Coiled coil</keyword>
<dbReference type="InterPro" id="IPR030392">
    <property type="entry name" value="S74_ICA"/>
</dbReference>
<evidence type="ECO:0000256" key="2">
    <source>
        <dbReference type="SAM" id="SignalP"/>
    </source>
</evidence>
<keyword evidence="5" id="KW-1185">Reference proteome</keyword>
<keyword evidence="2" id="KW-0732">Signal</keyword>
<comment type="caution">
    <text evidence="4">The sequence shown here is derived from an EMBL/GenBank/DDBJ whole genome shotgun (WGS) entry which is preliminary data.</text>
</comment>
<protein>
    <recommendedName>
        <fullName evidence="3">Peptidase S74 domain-containing protein</fullName>
    </recommendedName>
</protein>